<dbReference type="GO" id="GO:0031625">
    <property type="term" value="F:ubiquitin protein ligase binding"/>
    <property type="evidence" value="ECO:0007669"/>
    <property type="project" value="TreeGrafter"/>
</dbReference>
<feature type="compositionally biased region" description="Basic and acidic residues" evidence="1">
    <location>
        <begin position="884"/>
        <end position="903"/>
    </location>
</feature>
<reference evidence="2 3" key="1">
    <citation type="submission" date="2017-11" db="EMBL/GenBank/DDBJ databases">
        <title>Plasmodium falciparum NF54 genome assembly.</title>
        <authorList>
            <person name="Bryant J.M."/>
            <person name="Baumgarten S."/>
            <person name="Scheidig-Benatar C."/>
            <person name="Scherf A."/>
        </authorList>
    </citation>
    <scope>NUCLEOTIDE SEQUENCE [LARGE SCALE GENOMIC DNA]</scope>
    <source>
        <strain evidence="2">NF54</strain>
    </source>
</reference>
<feature type="compositionally biased region" description="Basic residues" evidence="1">
    <location>
        <begin position="871"/>
        <end position="883"/>
    </location>
</feature>
<dbReference type="AlphaFoldDB" id="A0A2I0C1M1"/>
<feature type="compositionally biased region" description="Basic and acidic residues" evidence="1">
    <location>
        <begin position="846"/>
        <end position="870"/>
    </location>
</feature>
<evidence type="ECO:0000256" key="1">
    <source>
        <dbReference type="SAM" id="MobiDB-lite"/>
    </source>
</evidence>
<gene>
    <name evidence="2" type="ORF">CK202_0125</name>
</gene>
<dbReference type="PANTHER" id="PTHR13374">
    <property type="entry name" value="DET1 HOMOLOG DE-ETIOLATED-1 HOMOLOG"/>
    <property type="match status" value="1"/>
</dbReference>
<dbReference type="InterPro" id="IPR019138">
    <property type="entry name" value="De-etiolated_protein_1_Det1"/>
</dbReference>
<dbReference type="GO" id="GO:0016567">
    <property type="term" value="P:protein ubiquitination"/>
    <property type="evidence" value="ECO:0007669"/>
    <property type="project" value="TreeGrafter"/>
</dbReference>
<evidence type="ECO:0000313" key="2">
    <source>
        <dbReference type="EMBL" id="PKC49426.1"/>
    </source>
</evidence>
<comment type="caution">
    <text evidence="2">The sequence shown here is derived from an EMBL/GenBank/DDBJ whole genome shotgun (WGS) entry which is preliminary data.</text>
</comment>
<name>A0A2I0C1M1_PLAFO</name>
<protein>
    <submittedName>
        <fullName evidence="2">Uncharacterized protein</fullName>
    </submittedName>
</protein>
<dbReference type="VEuPathDB" id="PlasmoDB:PfNF54_140018700"/>
<proteinExistence type="predicted"/>
<dbReference type="GO" id="GO:0031461">
    <property type="term" value="C:cullin-RING ubiquitin ligase complex"/>
    <property type="evidence" value="ECO:0007669"/>
    <property type="project" value="TreeGrafter"/>
</dbReference>
<feature type="compositionally biased region" description="Basic and acidic residues" evidence="1">
    <location>
        <begin position="1163"/>
        <end position="1180"/>
    </location>
</feature>
<dbReference type="GO" id="GO:1990756">
    <property type="term" value="F:ubiquitin-like ligase-substrate adaptor activity"/>
    <property type="evidence" value="ECO:0007669"/>
    <property type="project" value="TreeGrafter"/>
</dbReference>
<accession>A0A2I0C1M1</accession>
<sequence length="1213" mass="145003">MCNKYRLHLLNQINPTTNTSSYKQHQLNNDLYKLKKKMEKNKVLFNKDDKMDILSMDTLKLADEIKTKIIAQQLHTVLVLYLQILKEKKIEEKNINDDIGQYIENVIISALQLYSLIEKQTKDRKKCYIKKICQLCNTLSNILIEYIKNIKGIQVQHNSSKINENNQKLLIDSLENSNKLSKEKSTRSIESSKEKNENVFEGTSGKLNTVSYPCGCVHSQDMKIKEISLENEFSKGYRLMCLYSAQELNEQINYNKNIINNSFKTFQKKYCNVKLRDRRELIYKFQKILENKNIQFYDIYKGNVKSNIVSNQVNNNAQEFHTDLYDGCSYNSNHIIKNVEEKGIRHLINILLHTNKSITTFEINSQGKIDAIIQFLQKNEKKKDIILLNEYEYFFTNTDDYTQKEKNKNRRKYRDRENVTCNNRMVKRTYKNVDDNNNNLKEENENIYFYVGNKKKIVFDIKKKQKIVYEIDEKNSLLTKKKFLKDENNKDILLKVYDENDWSDENMEFCYITEKKEKEKIVIKKNKHGKKKTVYTNKNNELDNNVKNFIFYKKNIKNVKEINFYDDEEVILSLLKQNEERKKLEDTKDNYDIKNMENTISKDDNTLVCEKNKIPSIWNKAKNKTCTNDRDMYILEHKYVENKNDEINVESLDTYTNIITNRKEFLLKKHYLDNQQDISSFLKIDDYYYFKKNGNDSDTNKFNKYDNDYKMYETNVKGNMDDTKKCIGNKFDKMRNKKLDNIIAINDDDNNNNNNNYMNNVCLESYIDLYLEPKKKNEKEKKKKKKNYLINRMNTLISGDGKKNISEEYNMNDKEKIKIEDFLFNEYLKKVSVRSQSLKKKKEKKHEHEHEHEQEHEQEHEHEQVHEQEHKHKHEHEHKHKHKHEQEHKHKHEHEHEQVHEQEHNKIKKIIYDTKIDMKKEEDTQRKIENNHNIISNEKNDILQIHNIVKKDNKHMEINKCSKNNETHNNLPMSNDQKNNILDKNNKMIDKNLLKKKSSLQMNSFNSDKKLYDNDISNVKEKKIYNERKVSHENSMENQRYEDDKMGRKYLSEGFSAYVHVALCENTIISKKCIISCNINTKMLKIETKEKKFIIDMNKLHVQEIPTTYDNLAIIKLIIKKKNNNNSNCLLVESKNLGALQHLGDEIGWNYDKTGYSMDHKFNDEKEKKERRKTDDEHINNKPQLIDNSTVGFFDKIKLNKFLGKKKTEEKDI</sequence>
<organism evidence="2 3">
    <name type="scientific">Plasmodium falciparum (isolate NF54)</name>
    <dbReference type="NCBI Taxonomy" id="5843"/>
    <lineage>
        <taxon>Eukaryota</taxon>
        <taxon>Sar</taxon>
        <taxon>Alveolata</taxon>
        <taxon>Apicomplexa</taxon>
        <taxon>Aconoidasida</taxon>
        <taxon>Haemosporida</taxon>
        <taxon>Plasmodiidae</taxon>
        <taxon>Plasmodium</taxon>
        <taxon>Plasmodium (Laverania)</taxon>
    </lineage>
</organism>
<feature type="region of interest" description="Disordered" evidence="1">
    <location>
        <begin position="834"/>
        <end position="903"/>
    </location>
</feature>
<dbReference type="EMBL" id="NYMT01000001">
    <property type="protein sequence ID" value="PKC49426.1"/>
    <property type="molecule type" value="Genomic_DNA"/>
</dbReference>
<dbReference type="GO" id="GO:0032436">
    <property type="term" value="P:positive regulation of proteasomal ubiquitin-dependent protein catabolic process"/>
    <property type="evidence" value="ECO:0007669"/>
    <property type="project" value="TreeGrafter"/>
</dbReference>
<dbReference type="GO" id="GO:0005634">
    <property type="term" value="C:nucleus"/>
    <property type="evidence" value="ECO:0007669"/>
    <property type="project" value="TreeGrafter"/>
</dbReference>
<dbReference type="PANTHER" id="PTHR13374:SF3">
    <property type="entry name" value="DET1 HOMOLOG"/>
    <property type="match status" value="1"/>
</dbReference>
<evidence type="ECO:0000313" key="3">
    <source>
        <dbReference type="Proteomes" id="UP000232684"/>
    </source>
</evidence>
<dbReference type="Proteomes" id="UP000232684">
    <property type="component" value="Unassembled WGS sequence"/>
</dbReference>
<feature type="region of interest" description="Disordered" evidence="1">
    <location>
        <begin position="1163"/>
        <end position="1182"/>
    </location>
</feature>
<dbReference type="SMR" id="A0A2I0C1M1"/>